<sequence length="272" mass="29459">MNQAPTTLTCILLIFCSLLLPVTAAPAADAPHRAHKPTADAPVITDAARRAMYQAAFEQNLMLTYVQTGLATSGLPVTVFREALLGFYSLQCQGAVSTDKQVLTVIDFSRSSRLKRLWVIDLRQQRVLFNTLVAHGKNTGEEFAQNFSNVEGSEMSSLGFYRTGRTYQGKHGLSLKLHGLDPSYNTNANSRSIVVHGADYVSEDFVRQHGRLGRSQGCPALPSDLSSSVIQAIKGGSAIYIHGPATARYASDWLQLDAALLGFARSKGLPTS</sequence>
<protein>
    <recommendedName>
        <fullName evidence="4">Murein L,D-transpeptidase catalytic domain family protein</fullName>
    </recommendedName>
</protein>
<evidence type="ECO:0000256" key="1">
    <source>
        <dbReference type="SAM" id="SignalP"/>
    </source>
</evidence>
<evidence type="ECO:0000313" key="3">
    <source>
        <dbReference type="Proteomes" id="UP000632273"/>
    </source>
</evidence>
<organism evidence="2 3">
    <name type="scientific">Hymenobacter cavernae</name>
    <dbReference type="NCBI Taxonomy" id="2044852"/>
    <lineage>
        <taxon>Bacteria</taxon>
        <taxon>Pseudomonadati</taxon>
        <taxon>Bacteroidota</taxon>
        <taxon>Cytophagia</taxon>
        <taxon>Cytophagales</taxon>
        <taxon>Hymenobacteraceae</taxon>
        <taxon>Hymenobacter</taxon>
    </lineage>
</organism>
<evidence type="ECO:0000313" key="2">
    <source>
        <dbReference type="EMBL" id="GGF09273.1"/>
    </source>
</evidence>
<keyword evidence="3" id="KW-1185">Reference proteome</keyword>
<dbReference type="PANTHER" id="PTHR38477">
    <property type="entry name" value="HYPOTHETICAL EXPORTED PROTEIN"/>
    <property type="match status" value="1"/>
</dbReference>
<accession>A0ABQ1U6G8</accession>
<gene>
    <name evidence="2" type="ORF">GCM10011383_20590</name>
</gene>
<dbReference type="RefSeq" id="WP_229755194.1">
    <property type="nucleotide sequence ID" value="NZ_BMHT01000003.1"/>
</dbReference>
<dbReference type="EMBL" id="BMHT01000003">
    <property type="protein sequence ID" value="GGF09273.1"/>
    <property type="molecule type" value="Genomic_DNA"/>
</dbReference>
<dbReference type="Proteomes" id="UP000632273">
    <property type="component" value="Unassembled WGS sequence"/>
</dbReference>
<proteinExistence type="predicted"/>
<keyword evidence="1" id="KW-0732">Signal</keyword>
<dbReference type="PANTHER" id="PTHR38477:SF1">
    <property type="entry name" value="MUREIN L,D-TRANSPEPTIDASE CATALYTIC DOMAIN FAMILY PROTEIN"/>
    <property type="match status" value="1"/>
</dbReference>
<feature type="signal peptide" evidence="1">
    <location>
        <begin position="1"/>
        <end position="27"/>
    </location>
</feature>
<name>A0ABQ1U6G8_9BACT</name>
<reference evidence="3" key="1">
    <citation type="journal article" date="2019" name="Int. J. Syst. Evol. Microbiol.">
        <title>The Global Catalogue of Microorganisms (GCM) 10K type strain sequencing project: providing services to taxonomists for standard genome sequencing and annotation.</title>
        <authorList>
            <consortium name="The Broad Institute Genomics Platform"/>
            <consortium name="The Broad Institute Genome Sequencing Center for Infectious Disease"/>
            <person name="Wu L."/>
            <person name="Ma J."/>
        </authorList>
    </citation>
    <scope>NUCLEOTIDE SEQUENCE [LARGE SCALE GENOMIC DNA]</scope>
    <source>
        <strain evidence="3">CGMCC 1.15197</strain>
    </source>
</reference>
<dbReference type="Pfam" id="PF13645">
    <property type="entry name" value="YkuD_2"/>
    <property type="match status" value="1"/>
</dbReference>
<comment type="caution">
    <text evidence="2">The sequence shown here is derived from an EMBL/GenBank/DDBJ whole genome shotgun (WGS) entry which is preliminary data.</text>
</comment>
<feature type="chain" id="PRO_5046731669" description="Murein L,D-transpeptidase catalytic domain family protein" evidence="1">
    <location>
        <begin position="28"/>
        <end position="272"/>
    </location>
</feature>
<evidence type="ECO:0008006" key="4">
    <source>
        <dbReference type="Google" id="ProtNLM"/>
    </source>
</evidence>
<dbReference type="InterPro" id="IPR032676">
    <property type="entry name" value="YkuD_2"/>
</dbReference>